<dbReference type="SMART" id="SM00256">
    <property type="entry name" value="FBOX"/>
    <property type="match status" value="1"/>
</dbReference>
<dbReference type="EMBL" id="JACXVP010000001">
    <property type="protein sequence ID" value="KAG5631189.1"/>
    <property type="molecule type" value="Genomic_DNA"/>
</dbReference>
<dbReference type="InterPro" id="IPR011043">
    <property type="entry name" value="Gal_Oxase/kelch_b-propeller"/>
</dbReference>
<organism evidence="3 4">
    <name type="scientific">Solanum commersonii</name>
    <name type="common">Commerson's wild potato</name>
    <name type="synonym">Commerson's nightshade</name>
    <dbReference type="NCBI Taxonomy" id="4109"/>
    <lineage>
        <taxon>Eukaryota</taxon>
        <taxon>Viridiplantae</taxon>
        <taxon>Streptophyta</taxon>
        <taxon>Embryophyta</taxon>
        <taxon>Tracheophyta</taxon>
        <taxon>Spermatophyta</taxon>
        <taxon>Magnoliopsida</taxon>
        <taxon>eudicotyledons</taxon>
        <taxon>Gunneridae</taxon>
        <taxon>Pentapetalae</taxon>
        <taxon>asterids</taxon>
        <taxon>lamiids</taxon>
        <taxon>Solanales</taxon>
        <taxon>Solanaceae</taxon>
        <taxon>Solanoideae</taxon>
        <taxon>Solaneae</taxon>
        <taxon>Solanum</taxon>
    </lineage>
</organism>
<dbReference type="InterPro" id="IPR006527">
    <property type="entry name" value="F-box-assoc_dom_typ1"/>
</dbReference>
<protein>
    <recommendedName>
        <fullName evidence="2">F-box domain-containing protein</fullName>
    </recommendedName>
</protein>
<dbReference type="InterPro" id="IPR036047">
    <property type="entry name" value="F-box-like_dom_sf"/>
</dbReference>
<dbReference type="OrthoDB" id="1867629at2759"/>
<comment type="caution">
    <text evidence="3">The sequence shown here is derived from an EMBL/GenBank/DDBJ whole genome shotgun (WGS) entry which is preliminary data.</text>
</comment>
<accession>A0A9J6B358</accession>
<dbReference type="NCBIfam" id="TIGR01640">
    <property type="entry name" value="F_box_assoc_1"/>
    <property type="match status" value="1"/>
</dbReference>
<evidence type="ECO:0000313" key="4">
    <source>
        <dbReference type="Proteomes" id="UP000824120"/>
    </source>
</evidence>
<dbReference type="AlphaFoldDB" id="A0A9J6B358"/>
<evidence type="ECO:0000259" key="2">
    <source>
        <dbReference type="SMART" id="SM00256"/>
    </source>
</evidence>
<reference evidence="3 4" key="1">
    <citation type="submission" date="2020-09" db="EMBL/GenBank/DDBJ databases">
        <title>De no assembly of potato wild relative species, Solanum commersonii.</title>
        <authorList>
            <person name="Cho K."/>
        </authorList>
    </citation>
    <scope>NUCLEOTIDE SEQUENCE [LARGE SCALE GENOMIC DNA]</scope>
    <source>
        <strain evidence="3">LZ3.2</strain>
        <tissue evidence="3">Leaf</tissue>
    </source>
</reference>
<dbReference type="Proteomes" id="UP000824120">
    <property type="component" value="Chromosome 1"/>
</dbReference>
<feature type="domain" description="F-box" evidence="2">
    <location>
        <begin position="9"/>
        <end position="48"/>
    </location>
</feature>
<gene>
    <name evidence="3" type="ORF">H5410_002906</name>
</gene>
<feature type="compositionally biased region" description="Polar residues" evidence="1">
    <location>
        <begin position="419"/>
        <end position="438"/>
    </location>
</feature>
<evidence type="ECO:0000256" key="1">
    <source>
        <dbReference type="SAM" id="MobiDB-lite"/>
    </source>
</evidence>
<proteinExistence type="predicted"/>
<dbReference type="PANTHER" id="PTHR31672">
    <property type="entry name" value="BNACNNG10540D PROTEIN"/>
    <property type="match status" value="1"/>
</dbReference>
<dbReference type="InterPro" id="IPR017451">
    <property type="entry name" value="F-box-assoc_interact_dom"/>
</dbReference>
<evidence type="ECO:0000313" key="3">
    <source>
        <dbReference type="EMBL" id="KAG5631189.1"/>
    </source>
</evidence>
<dbReference type="Pfam" id="PF07734">
    <property type="entry name" value="FBA_1"/>
    <property type="match status" value="1"/>
</dbReference>
<dbReference type="Pfam" id="PF00646">
    <property type="entry name" value="F-box"/>
    <property type="match status" value="1"/>
</dbReference>
<keyword evidence="4" id="KW-1185">Reference proteome</keyword>
<sequence length="630" mass="71576">MLDGIMKKLHEDVVIHILLELPVKSLMRFKSISKNLYTLIHSSIFINLHRNFRRTTKDELLIFKRPIQLDENLYKNILYFLSSNDDDTLNHVSPEIDVPYFTTDFCCQFQQLLGSCHGLIALTDFEHIVFLNPTTRKYRVLPHSPFVCPKDFVYVTRGIGFGYDSVENDYKVVRFYELSSEPYDRDLDARHSKVEVYDFCTDTWRYVILTVKLLPTVHRYTSSEAFFRGACHWTAQDDGGVPIILCFALTTEAFRSIKMPDTCHFYDNKGYGLTVCQTSLTLICYPHPKCHIELGQEFTDIWLIKEYGENETWIKKYTIRPLPIESSFAIWKDHVLLFQTGTGTLSSYDIHSNQLNEFGYQANCGTLRLLVYNEALTIIPRESNEATQKIRRRRLTPKSLSRSRVAAPGMAGMATVSKTQLSPPHLSSISQNFTTPKSPNKPVEPTILPTSNQQIERPDCAVDPKVKYADLLKPANKRVIQDSIPLKTVEYSNGIPRSGQDECNRRYTICCDSLQQKQSPRKGNLVPTSPNLVPNRHLGPKEAGRLVASVAIDLSTNNAKYNFMPKESLSILSSAVKAAKGKLEHLDLRGHIICGKKIDLSELVEFQTTGFSILELSSSPTLNEPCDGDP</sequence>
<dbReference type="SUPFAM" id="SSF81383">
    <property type="entry name" value="F-box domain"/>
    <property type="match status" value="1"/>
</dbReference>
<feature type="region of interest" description="Disordered" evidence="1">
    <location>
        <begin position="419"/>
        <end position="445"/>
    </location>
</feature>
<dbReference type="InterPro" id="IPR050796">
    <property type="entry name" value="SCF_F-box_component"/>
</dbReference>
<dbReference type="PANTHER" id="PTHR31672:SF13">
    <property type="entry name" value="F-BOX PROTEIN CPR30-LIKE"/>
    <property type="match status" value="1"/>
</dbReference>
<dbReference type="SUPFAM" id="SSF50965">
    <property type="entry name" value="Galactose oxidase, central domain"/>
    <property type="match status" value="1"/>
</dbReference>
<name>A0A9J6B358_SOLCO</name>
<dbReference type="InterPro" id="IPR001810">
    <property type="entry name" value="F-box_dom"/>
</dbReference>